<keyword evidence="7" id="KW-1185">Reference proteome</keyword>
<gene>
    <name evidence="6" type="ORF">RNC47_06085</name>
</gene>
<comment type="similarity">
    <text evidence="1">Belongs to the bacterial solute-binding protein 5 family.</text>
</comment>
<organism evidence="6 7">
    <name type="scientific">Streptomyces millisiae</name>
    <dbReference type="NCBI Taxonomy" id="3075542"/>
    <lineage>
        <taxon>Bacteria</taxon>
        <taxon>Bacillati</taxon>
        <taxon>Actinomycetota</taxon>
        <taxon>Actinomycetes</taxon>
        <taxon>Kitasatosporales</taxon>
        <taxon>Streptomycetaceae</taxon>
        <taxon>Streptomyces</taxon>
    </lineage>
</organism>
<protein>
    <submittedName>
        <fullName evidence="6">ABC transporter substrate-binding protein</fullName>
    </submittedName>
</protein>
<evidence type="ECO:0000256" key="2">
    <source>
        <dbReference type="ARBA" id="ARBA00022448"/>
    </source>
</evidence>
<dbReference type="RefSeq" id="WP_311596199.1">
    <property type="nucleotide sequence ID" value="NZ_JAVREM010000004.1"/>
</dbReference>
<evidence type="ECO:0000256" key="3">
    <source>
        <dbReference type="ARBA" id="ARBA00022729"/>
    </source>
</evidence>
<dbReference type="PANTHER" id="PTHR30290">
    <property type="entry name" value="PERIPLASMIC BINDING COMPONENT OF ABC TRANSPORTER"/>
    <property type="match status" value="1"/>
</dbReference>
<reference evidence="7" key="1">
    <citation type="submission" date="2023-07" db="EMBL/GenBank/DDBJ databases">
        <title>30 novel species of actinomycetes from the DSMZ collection.</title>
        <authorList>
            <person name="Nouioui I."/>
        </authorList>
    </citation>
    <scope>NUCLEOTIDE SEQUENCE [LARGE SCALE GENOMIC DNA]</scope>
    <source>
        <strain evidence="7">DSM 44918</strain>
    </source>
</reference>
<dbReference type="InterPro" id="IPR000914">
    <property type="entry name" value="SBP_5_dom"/>
</dbReference>
<dbReference type="Proteomes" id="UP001183420">
    <property type="component" value="Unassembled WGS sequence"/>
</dbReference>
<feature type="domain" description="Solute-binding protein family 5" evidence="5">
    <location>
        <begin position="79"/>
        <end position="416"/>
    </location>
</feature>
<keyword evidence="3 4" id="KW-0732">Signal</keyword>
<dbReference type="Pfam" id="PF00496">
    <property type="entry name" value="SBP_bac_5"/>
    <property type="match status" value="1"/>
</dbReference>
<dbReference type="SUPFAM" id="SSF53850">
    <property type="entry name" value="Periplasmic binding protein-like II"/>
    <property type="match status" value="1"/>
</dbReference>
<evidence type="ECO:0000256" key="4">
    <source>
        <dbReference type="SAM" id="SignalP"/>
    </source>
</evidence>
<dbReference type="InterPro" id="IPR039424">
    <property type="entry name" value="SBP_5"/>
</dbReference>
<evidence type="ECO:0000313" key="6">
    <source>
        <dbReference type="EMBL" id="MDT0317912.1"/>
    </source>
</evidence>
<comment type="caution">
    <text evidence="6">The sequence shown here is derived from an EMBL/GenBank/DDBJ whole genome shotgun (WGS) entry which is preliminary data.</text>
</comment>
<dbReference type="PANTHER" id="PTHR30290:SF9">
    <property type="entry name" value="OLIGOPEPTIDE-BINDING PROTEIN APPA"/>
    <property type="match status" value="1"/>
</dbReference>
<sequence length="510" mass="55663">MRSLRRTRSAIGMVAAVGLLLTGCAGYVDQGGGSADDLVLGSTVVPASFDPAQAGDANYVPYFQAAYDTLIRREPDGDLAPMLATDWSYDESNTVLSMTLRDDVTFSDGVAFDADVAKQNLERFRDGTGPLGHYLALLEEVVVVDPTHVELHLSAPDPSLLVHLGDAAGLMASPAAFDSPDLATVPAGSGPYVMDTSATVQGSSYVFTRRDDYWDPSLQHYERLSFDIFPDETALLNALKTGQVDAGNLSNRNNVNEAERAGIEIVRPDIHVSWVGLIIFDRTGTTIPALGDERVRRAINHAFDGPRILEALYDGQGTPTQQIFSEASEAYDPALNETYAYDPELARELMAEAGYPDGFDITMPTSAFFDQPTLQIIRQSLADIGVRVTYEDAGQDLISRMLAGDYPMSLMFLGAPVDWTLVNSYLTPDSAWNPFHAQDPELSELIDAVPAADDGEQAELFGEINRYLVDHAWFAPWFWIDETYAVNDGTDVVLQTQQNVPSVYNYTPSA</sequence>
<proteinExistence type="inferred from homology"/>
<dbReference type="PIRSF" id="PIRSF002741">
    <property type="entry name" value="MppA"/>
    <property type="match status" value="1"/>
</dbReference>
<dbReference type="Gene3D" id="3.10.105.10">
    <property type="entry name" value="Dipeptide-binding Protein, Domain 3"/>
    <property type="match status" value="1"/>
</dbReference>
<evidence type="ECO:0000256" key="1">
    <source>
        <dbReference type="ARBA" id="ARBA00005695"/>
    </source>
</evidence>
<dbReference type="EMBL" id="JAVREM010000004">
    <property type="protein sequence ID" value="MDT0317912.1"/>
    <property type="molecule type" value="Genomic_DNA"/>
</dbReference>
<dbReference type="Gene3D" id="3.40.190.10">
    <property type="entry name" value="Periplasmic binding protein-like II"/>
    <property type="match status" value="1"/>
</dbReference>
<evidence type="ECO:0000313" key="7">
    <source>
        <dbReference type="Proteomes" id="UP001183420"/>
    </source>
</evidence>
<accession>A0ABU2LK01</accession>
<keyword evidence="2" id="KW-0813">Transport</keyword>
<feature type="signal peptide" evidence="4">
    <location>
        <begin position="1"/>
        <end position="27"/>
    </location>
</feature>
<dbReference type="InterPro" id="IPR030678">
    <property type="entry name" value="Peptide/Ni-bd"/>
</dbReference>
<evidence type="ECO:0000259" key="5">
    <source>
        <dbReference type="Pfam" id="PF00496"/>
    </source>
</evidence>
<dbReference type="PROSITE" id="PS51257">
    <property type="entry name" value="PROKAR_LIPOPROTEIN"/>
    <property type="match status" value="1"/>
</dbReference>
<name>A0ABU2LK01_9ACTN</name>
<feature type="chain" id="PRO_5046983011" evidence="4">
    <location>
        <begin position="28"/>
        <end position="510"/>
    </location>
</feature>